<feature type="region of interest" description="Disordered" evidence="1">
    <location>
        <begin position="1"/>
        <end position="37"/>
    </location>
</feature>
<feature type="region of interest" description="Disordered" evidence="1">
    <location>
        <begin position="80"/>
        <end position="121"/>
    </location>
</feature>
<name>J3LYK2_ORYBR</name>
<dbReference type="EnsemblPlants" id="OB04G22270.1">
    <property type="protein sequence ID" value="OB04G22270.1"/>
    <property type="gene ID" value="OB04G22270"/>
</dbReference>
<protein>
    <submittedName>
        <fullName evidence="2">Uncharacterized protein</fullName>
    </submittedName>
</protein>
<keyword evidence="3" id="KW-1185">Reference proteome</keyword>
<dbReference type="AlphaFoldDB" id="J3LYK2"/>
<evidence type="ECO:0000313" key="3">
    <source>
        <dbReference type="Proteomes" id="UP000006038"/>
    </source>
</evidence>
<feature type="compositionally biased region" description="Basic and acidic residues" evidence="1">
    <location>
        <begin position="9"/>
        <end position="18"/>
    </location>
</feature>
<dbReference type="Proteomes" id="UP000006038">
    <property type="component" value="Chromosome 4"/>
</dbReference>
<reference evidence="2" key="1">
    <citation type="journal article" date="2013" name="Nat. Commun.">
        <title>Whole-genome sequencing of Oryza brachyantha reveals mechanisms underlying Oryza genome evolution.</title>
        <authorList>
            <person name="Chen J."/>
            <person name="Huang Q."/>
            <person name="Gao D."/>
            <person name="Wang J."/>
            <person name="Lang Y."/>
            <person name="Liu T."/>
            <person name="Li B."/>
            <person name="Bai Z."/>
            <person name="Luis Goicoechea J."/>
            <person name="Liang C."/>
            <person name="Chen C."/>
            <person name="Zhang W."/>
            <person name="Sun S."/>
            <person name="Liao Y."/>
            <person name="Zhang X."/>
            <person name="Yang L."/>
            <person name="Song C."/>
            <person name="Wang M."/>
            <person name="Shi J."/>
            <person name="Liu G."/>
            <person name="Liu J."/>
            <person name="Zhou H."/>
            <person name="Zhou W."/>
            <person name="Yu Q."/>
            <person name="An N."/>
            <person name="Chen Y."/>
            <person name="Cai Q."/>
            <person name="Wang B."/>
            <person name="Liu B."/>
            <person name="Min J."/>
            <person name="Huang Y."/>
            <person name="Wu H."/>
            <person name="Li Z."/>
            <person name="Zhang Y."/>
            <person name="Yin Y."/>
            <person name="Song W."/>
            <person name="Jiang J."/>
            <person name="Jackson S.A."/>
            <person name="Wing R.A."/>
            <person name="Wang J."/>
            <person name="Chen M."/>
        </authorList>
    </citation>
    <scope>NUCLEOTIDE SEQUENCE [LARGE SCALE GENOMIC DNA]</scope>
    <source>
        <strain evidence="2">cv. IRGC 101232</strain>
    </source>
</reference>
<organism evidence="2">
    <name type="scientific">Oryza brachyantha</name>
    <name type="common">malo sina</name>
    <dbReference type="NCBI Taxonomy" id="4533"/>
    <lineage>
        <taxon>Eukaryota</taxon>
        <taxon>Viridiplantae</taxon>
        <taxon>Streptophyta</taxon>
        <taxon>Embryophyta</taxon>
        <taxon>Tracheophyta</taxon>
        <taxon>Spermatophyta</taxon>
        <taxon>Magnoliopsida</taxon>
        <taxon>Liliopsida</taxon>
        <taxon>Poales</taxon>
        <taxon>Poaceae</taxon>
        <taxon>BOP clade</taxon>
        <taxon>Oryzoideae</taxon>
        <taxon>Oryzeae</taxon>
        <taxon>Oryzinae</taxon>
        <taxon>Oryza</taxon>
    </lineage>
</organism>
<dbReference type="HOGENOM" id="CLU_2041655_0_0_1"/>
<sequence>MPRSVPLEKSSRLQKEKMVAAAGQVDRGSPIEEHTREGMNRRVQIAHRRARCPTFQLITTSPTSSSPPTDLEATVLEARLGAEAPTEAGQKRRRERRRERHGGYGCSSSTTARVQERQLLG</sequence>
<dbReference type="Gramene" id="OB04G22270.1">
    <property type="protein sequence ID" value="OB04G22270.1"/>
    <property type="gene ID" value="OB04G22270"/>
</dbReference>
<accession>J3LYK2</accession>
<evidence type="ECO:0000256" key="1">
    <source>
        <dbReference type="SAM" id="MobiDB-lite"/>
    </source>
</evidence>
<feature type="compositionally biased region" description="Basic residues" evidence="1">
    <location>
        <begin position="91"/>
        <end position="100"/>
    </location>
</feature>
<proteinExistence type="predicted"/>
<reference evidence="2" key="2">
    <citation type="submission" date="2013-04" db="UniProtKB">
        <authorList>
            <consortium name="EnsemblPlants"/>
        </authorList>
    </citation>
    <scope>IDENTIFICATION</scope>
</reference>
<evidence type="ECO:0000313" key="2">
    <source>
        <dbReference type="EnsemblPlants" id="OB04G22270.1"/>
    </source>
</evidence>